<dbReference type="GO" id="GO:0008289">
    <property type="term" value="F:lipid binding"/>
    <property type="evidence" value="ECO:0007669"/>
    <property type="project" value="UniProtKB-KW"/>
</dbReference>
<feature type="chain" id="PRO_5012546618" description="Non-specific lipid-transfer protein" evidence="4">
    <location>
        <begin position="30"/>
        <end position="119"/>
    </location>
</feature>
<dbReference type="PRINTS" id="PR00382">
    <property type="entry name" value="LIPIDTRNSFER"/>
</dbReference>
<comment type="function">
    <text evidence="3">Plant non-specific lipid-transfer proteins transfer phospholipids as well as galactolipids across membranes. May play a role in wax or cutin deposition in the cell walls of expanding epidermal cells and certain secretory tissues.</text>
</comment>
<dbReference type="Proteomes" id="UP000187406">
    <property type="component" value="Unassembled WGS sequence"/>
</dbReference>
<dbReference type="InterPro" id="IPR000528">
    <property type="entry name" value="Plant_nsLTP"/>
</dbReference>
<keyword evidence="3" id="KW-0813">Transport</keyword>
<sequence>MEKKMMGSSQGVFGVLIAMLVLSANIVDAITCPEAITSLITCHPFLVGFGAPKPPPLCCQGVKSVSDRAQTTQDRRDLCVCFKQAFPKFGIHPDRAKVLPHLCGITTPVPIDTSVDCNR</sequence>
<gene>
    <name evidence="6" type="ORF">CFOL_v3_07983</name>
</gene>
<proteinExistence type="inferred from homology"/>
<evidence type="ECO:0000256" key="4">
    <source>
        <dbReference type="SAM" id="SignalP"/>
    </source>
</evidence>
<dbReference type="PANTHER" id="PTHR33076">
    <property type="entry name" value="NON-SPECIFIC LIPID-TRANSFER PROTEIN 2-RELATED"/>
    <property type="match status" value="1"/>
</dbReference>
<organism evidence="6 7">
    <name type="scientific">Cephalotus follicularis</name>
    <name type="common">Albany pitcher plant</name>
    <dbReference type="NCBI Taxonomy" id="3775"/>
    <lineage>
        <taxon>Eukaryota</taxon>
        <taxon>Viridiplantae</taxon>
        <taxon>Streptophyta</taxon>
        <taxon>Embryophyta</taxon>
        <taxon>Tracheophyta</taxon>
        <taxon>Spermatophyta</taxon>
        <taxon>Magnoliopsida</taxon>
        <taxon>eudicotyledons</taxon>
        <taxon>Gunneridae</taxon>
        <taxon>Pentapetalae</taxon>
        <taxon>rosids</taxon>
        <taxon>fabids</taxon>
        <taxon>Oxalidales</taxon>
        <taxon>Cephalotaceae</taxon>
        <taxon>Cephalotus</taxon>
    </lineage>
</organism>
<dbReference type="OrthoDB" id="1876592at2759"/>
<protein>
    <recommendedName>
        <fullName evidence="3">Non-specific lipid-transfer protein</fullName>
    </recommendedName>
</protein>
<evidence type="ECO:0000256" key="3">
    <source>
        <dbReference type="RuleBase" id="RU000628"/>
    </source>
</evidence>
<dbReference type="SUPFAM" id="SSF47699">
    <property type="entry name" value="Bifunctional inhibitor/lipid-transfer protein/seed storage 2S albumin"/>
    <property type="match status" value="1"/>
</dbReference>
<evidence type="ECO:0000256" key="1">
    <source>
        <dbReference type="ARBA" id="ARBA00009748"/>
    </source>
</evidence>
<dbReference type="CDD" id="cd01960">
    <property type="entry name" value="nsLTP1"/>
    <property type="match status" value="1"/>
</dbReference>
<evidence type="ECO:0000313" key="6">
    <source>
        <dbReference type="EMBL" id="GAV64465.1"/>
    </source>
</evidence>
<keyword evidence="3" id="KW-0446">Lipid-binding</keyword>
<evidence type="ECO:0000256" key="2">
    <source>
        <dbReference type="ARBA" id="ARBA00023157"/>
    </source>
</evidence>
<comment type="similarity">
    <text evidence="1 3">Belongs to the plant LTP family.</text>
</comment>
<comment type="caution">
    <text evidence="6">The sequence shown here is derived from an EMBL/GenBank/DDBJ whole genome shotgun (WGS) entry which is preliminary data.</text>
</comment>
<evidence type="ECO:0000259" key="5">
    <source>
        <dbReference type="SMART" id="SM00499"/>
    </source>
</evidence>
<dbReference type="InterPro" id="IPR016140">
    <property type="entry name" value="Bifunc_inhib/LTP/seed_store"/>
</dbReference>
<accession>A0A1Q3B991</accession>
<dbReference type="Gene3D" id="1.10.110.10">
    <property type="entry name" value="Plant lipid-transfer and hydrophobic proteins"/>
    <property type="match status" value="1"/>
</dbReference>
<feature type="domain" description="Bifunctional inhibitor/plant lipid transfer protein/seed storage helical" evidence="5">
    <location>
        <begin position="32"/>
        <end position="117"/>
    </location>
</feature>
<dbReference type="AlphaFoldDB" id="A0A1Q3B991"/>
<dbReference type="InterPro" id="IPR036312">
    <property type="entry name" value="Bifun_inhib/LTP/seed_sf"/>
</dbReference>
<feature type="signal peptide" evidence="4">
    <location>
        <begin position="1"/>
        <end position="29"/>
    </location>
</feature>
<dbReference type="InParanoid" id="A0A1Q3B991"/>
<keyword evidence="7" id="KW-1185">Reference proteome</keyword>
<dbReference type="SMART" id="SM00499">
    <property type="entry name" value="AAI"/>
    <property type="match status" value="1"/>
</dbReference>
<reference evidence="7" key="1">
    <citation type="submission" date="2016-04" db="EMBL/GenBank/DDBJ databases">
        <title>Cephalotus genome sequencing.</title>
        <authorList>
            <person name="Fukushima K."/>
            <person name="Hasebe M."/>
            <person name="Fang X."/>
        </authorList>
    </citation>
    <scope>NUCLEOTIDE SEQUENCE [LARGE SCALE GENOMIC DNA]</scope>
    <source>
        <strain evidence="7">cv. St1</strain>
    </source>
</reference>
<dbReference type="GO" id="GO:0006869">
    <property type="term" value="P:lipid transport"/>
    <property type="evidence" value="ECO:0007669"/>
    <property type="project" value="InterPro"/>
</dbReference>
<name>A0A1Q3B991_CEPFO</name>
<keyword evidence="2" id="KW-1015">Disulfide bond</keyword>
<keyword evidence="4" id="KW-0732">Signal</keyword>
<dbReference type="EMBL" id="BDDD01000348">
    <property type="protein sequence ID" value="GAV64465.1"/>
    <property type="molecule type" value="Genomic_DNA"/>
</dbReference>
<evidence type="ECO:0000313" key="7">
    <source>
        <dbReference type="Proteomes" id="UP000187406"/>
    </source>
</evidence>
<dbReference type="STRING" id="3775.A0A1Q3B991"/>
<dbReference type="Pfam" id="PF00234">
    <property type="entry name" value="Tryp_alpha_amyl"/>
    <property type="match status" value="1"/>
</dbReference>